<dbReference type="InterPro" id="IPR001303">
    <property type="entry name" value="Aldolase_II/adducin_N"/>
</dbReference>
<gene>
    <name evidence="4" type="ORF">S01H4_48579</name>
</gene>
<dbReference type="EMBL" id="BART01027398">
    <property type="protein sequence ID" value="GAG92573.1"/>
    <property type="molecule type" value="Genomic_DNA"/>
</dbReference>
<feature type="non-terminal residue" evidence="4">
    <location>
        <position position="112"/>
    </location>
</feature>
<dbReference type="GO" id="GO:0046872">
    <property type="term" value="F:metal ion binding"/>
    <property type="evidence" value="ECO:0007669"/>
    <property type="project" value="UniProtKB-KW"/>
</dbReference>
<organism evidence="4">
    <name type="scientific">marine sediment metagenome</name>
    <dbReference type="NCBI Taxonomy" id="412755"/>
    <lineage>
        <taxon>unclassified sequences</taxon>
        <taxon>metagenomes</taxon>
        <taxon>ecological metagenomes</taxon>
    </lineage>
</organism>
<dbReference type="GO" id="GO:0005829">
    <property type="term" value="C:cytosol"/>
    <property type="evidence" value="ECO:0007669"/>
    <property type="project" value="TreeGrafter"/>
</dbReference>
<name>X1C846_9ZZZZ</name>
<keyword evidence="2" id="KW-0456">Lyase</keyword>
<feature type="domain" description="Class II aldolase/adducin N-terminal" evidence="3">
    <location>
        <begin position="7"/>
        <end position="112"/>
    </location>
</feature>
<evidence type="ECO:0000259" key="3">
    <source>
        <dbReference type="SMART" id="SM01007"/>
    </source>
</evidence>
<dbReference type="SMART" id="SM01007">
    <property type="entry name" value="Aldolase_II"/>
    <property type="match status" value="1"/>
</dbReference>
<evidence type="ECO:0000256" key="1">
    <source>
        <dbReference type="ARBA" id="ARBA00022723"/>
    </source>
</evidence>
<protein>
    <recommendedName>
        <fullName evidence="3">Class II aldolase/adducin N-terminal domain-containing protein</fullName>
    </recommendedName>
</protein>
<dbReference type="InterPro" id="IPR036409">
    <property type="entry name" value="Aldolase_II/adducin_N_sf"/>
</dbReference>
<keyword evidence="1" id="KW-0479">Metal-binding</keyword>
<dbReference type="InterPro" id="IPR050197">
    <property type="entry name" value="Aldolase_class_II_sugar_metab"/>
</dbReference>
<accession>X1C846</accession>
<proteinExistence type="predicted"/>
<dbReference type="AlphaFoldDB" id="X1C846"/>
<dbReference type="GO" id="GO:0016832">
    <property type="term" value="F:aldehyde-lyase activity"/>
    <property type="evidence" value="ECO:0007669"/>
    <property type="project" value="TreeGrafter"/>
</dbReference>
<sequence>MYEDTKRELLNICLKMVENDLVIGSSGNASVRVGDDVIITPSSVYYTEMKVEDMVVIDLKGEVLEGFRNPSVEWQMHLELYNNRSNVGAVVHTHSIYASAMAVLNESLPPII</sequence>
<evidence type="ECO:0000256" key="2">
    <source>
        <dbReference type="ARBA" id="ARBA00023239"/>
    </source>
</evidence>
<dbReference type="Pfam" id="PF00596">
    <property type="entry name" value="Aldolase_II"/>
    <property type="match status" value="1"/>
</dbReference>
<comment type="caution">
    <text evidence="4">The sequence shown here is derived from an EMBL/GenBank/DDBJ whole genome shotgun (WGS) entry which is preliminary data.</text>
</comment>
<dbReference type="Gene3D" id="3.40.225.10">
    <property type="entry name" value="Class II aldolase/adducin N-terminal domain"/>
    <property type="match status" value="1"/>
</dbReference>
<dbReference type="PANTHER" id="PTHR22789:SF0">
    <property type="entry name" value="3-OXO-TETRONATE 4-PHOSPHATE DECARBOXYLASE-RELATED"/>
    <property type="match status" value="1"/>
</dbReference>
<dbReference type="PANTHER" id="PTHR22789">
    <property type="entry name" value="FUCULOSE PHOSPHATE ALDOLASE"/>
    <property type="match status" value="1"/>
</dbReference>
<reference evidence="4" key="1">
    <citation type="journal article" date="2014" name="Front. Microbiol.">
        <title>High frequency of phylogenetically diverse reductive dehalogenase-homologous genes in deep subseafloor sedimentary metagenomes.</title>
        <authorList>
            <person name="Kawai M."/>
            <person name="Futagami T."/>
            <person name="Toyoda A."/>
            <person name="Takaki Y."/>
            <person name="Nishi S."/>
            <person name="Hori S."/>
            <person name="Arai W."/>
            <person name="Tsubouchi T."/>
            <person name="Morono Y."/>
            <person name="Uchiyama I."/>
            <person name="Ito T."/>
            <person name="Fujiyama A."/>
            <person name="Inagaki F."/>
            <person name="Takami H."/>
        </authorList>
    </citation>
    <scope>NUCLEOTIDE SEQUENCE</scope>
    <source>
        <strain evidence="4">Expedition CK06-06</strain>
    </source>
</reference>
<dbReference type="GO" id="GO:0019323">
    <property type="term" value="P:pentose catabolic process"/>
    <property type="evidence" value="ECO:0007669"/>
    <property type="project" value="TreeGrafter"/>
</dbReference>
<dbReference type="SUPFAM" id="SSF53639">
    <property type="entry name" value="AraD/HMP-PK domain-like"/>
    <property type="match status" value="1"/>
</dbReference>
<evidence type="ECO:0000313" key="4">
    <source>
        <dbReference type="EMBL" id="GAG92573.1"/>
    </source>
</evidence>